<evidence type="ECO:0000313" key="8">
    <source>
        <dbReference type="EMBL" id="SCD20961.1"/>
    </source>
</evidence>
<dbReference type="InterPro" id="IPR013324">
    <property type="entry name" value="RNA_pol_sigma_r3/r4-like"/>
</dbReference>
<feature type="domain" description="RNA polymerase sigma factor 70 region 4 type 2" evidence="7">
    <location>
        <begin position="105"/>
        <end position="154"/>
    </location>
</feature>
<dbReference type="InterPro" id="IPR014284">
    <property type="entry name" value="RNA_pol_sigma-70_dom"/>
</dbReference>
<dbReference type="InterPro" id="IPR007627">
    <property type="entry name" value="RNA_pol_sigma70_r2"/>
</dbReference>
<dbReference type="InterPro" id="IPR036388">
    <property type="entry name" value="WH-like_DNA-bd_sf"/>
</dbReference>
<dbReference type="Gene3D" id="1.10.10.10">
    <property type="entry name" value="Winged helix-like DNA-binding domain superfamily/Winged helix DNA-binding domain"/>
    <property type="match status" value="1"/>
</dbReference>
<dbReference type="SUPFAM" id="SSF88659">
    <property type="entry name" value="Sigma3 and sigma4 domains of RNA polymerase sigma factors"/>
    <property type="match status" value="1"/>
</dbReference>
<evidence type="ECO:0000259" key="6">
    <source>
        <dbReference type="Pfam" id="PF04542"/>
    </source>
</evidence>
<dbReference type="Pfam" id="PF04542">
    <property type="entry name" value="Sigma70_r2"/>
    <property type="match status" value="1"/>
</dbReference>
<dbReference type="SUPFAM" id="SSF88946">
    <property type="entry name" value="Sigma2 domain of RNA polymerase sigma factors"/>
    <property type="match status" value="1"/>
</dbReference>
<dbReference type="AlphaFoldDB" id="A0A1R3SZP2"/>
<dbReference type="CDD" id="cd06171">
    <property type="entry name" value="Sigma70_r4"/>
    <property type="match status" value="1"/>
</dbReference>
<sequence length="173" mass="20587">MNVRQFQYQILCLSDKSYRMALSILKDESSAKDALQELMMRLWEKREQLDAIANYQAFVLTSMRNLCLDMIRKSIHTHEIPDDTEYNAPNPHQQTEQADMINHIGSMIDTLPEMQRTILRMKDVEEMELEEIARIMSMTENAVTVNLSRARKKLRDMIINNRKKENKVYERYR</sequence>
<comment type="similarity">
    <text evidence="1">Belongs to the sigma-70 factor family. ECF subfamily.</text>
</comment>
<dbReference type="GO" id="GO:0006352">
    <property type="term" value="P:DNA-templated transcription initiation"/>
    <property type="evidence" value="ECO:0007669"/>
    <property type="project" value="InterPro"/>
</dbReference>
<dbReference type="InterPro" id="IPR013325">
    <property type="entry name" value="RNA_pol_sigma_r2"/>
</dbReference>
<dbReference type="NCBIfam" id="TIGR02937">
    <property type="entry name" value="sigma70-ECF"/>
    <property type="match status" value="1"/>
</dbReference>
<protein>
    <submittedName>
        <fullName evidence="8">RNA polymerase, sigma-24 subunit, ecf subfamily</fullName>
    </submittedName>
</protein>
<dbReference type="Gene3D" id="1.10.1740.10">
    <property type="match status" value="1"/>
</dbReference>
<dbReference type="PANTHER" id="PTHR43133">
    <property type="entry name" value="RNA POLYMERASE ECF-TYPE SIGMA FACTO"/>
    <property type="match status" value="1"/>
</dbReference>
<keyword evidence="2" id="KW-0805">Transcription regulation</keyword>
<keyword evidence="4" id="KW-0238">DNA-binding</keyword>
<dbReference type="GO" id="GO:0016987">
    <property type="term" value="F:sigma factor activity"/>
    <property type="evidence" value="ECO:0007669"/>
    <property type="project" value="UniProtKB-KW"/>
</dbReference>
<keyword evidence="3" id="KW-0731">Sigma factor</keyword>
<dbReference type="InterPro" id="IPR013249">
    <property type="entry name" value="RNA_pol_sigma70_r4_t2"/>
</dbReference>
<dbReference type="InterPro" id="IPR039425">
    <property type="entry name" value="RNA_pol_sigma-70-like"/>
</dbReference>
<keyword evidence="9" id="KW-1185">Reference proteome</keyword>
<gene>
    <name evidence="8" type="ORF">PSM36_2156</name>
</gene>
<name>A0A1R3SZP2_9BACT</name>
<dbReference type="KEGG" id="psac:PSM36_2156"/>
<dbReference type="Proteomes" id="UP000187464">
    <property type="component" value="Chromosome I"/>
</dbReference>
<evidence type="ECO:0000256" key="3">
    <source>
        <dbReference type="ARBA" id="ARBA00023082"/>
    </source>
</evidence>
<organism evidence="8 9">
    <name type="scientific">Proteiniphilum saccharofermentans</name>
    <dbReference type="NCBI Taxonomy" id="1642647"/>
    <lineage>
        <taxon>Bacteria</taxon>
        <taxon>Pseudomonadati</taxon>
        <taxon>Bacteroidota</taxon>
        <taxon>Bacteroidia</taxon>
        <taxon>Bacteroidales</taxon>
        <taxon>Dysgonomonadaceae</taxon>
        <taxon>Proteiniphilum</taxon>
    </lineage>
</organism>
<evidence type="ECO:0000256" key="5">
    <source>
        <dbReference type="ARBA" id="ARBA00023163"/>
    </source>
</evidence>
<keyword evidence="5" id="KW-0804">Transcription</keyword>
<feature type="domain" description="RNA polymerase sigma-70 region 2" evidence="6">
    <location>
        <begin position="18"/>
        <end position="73"/>
    </location>
</feature>
<evidence type="ECO:0000256" key="4">
    <source>
        <dbReference type="ARBA" id="ARBA00023125"/>
    </source>
</evidence>
<evidence type="ECO:0000259" key="7">
    <source>
        <dbReference type="Pfam" id="PF08281"/>
    </source>
</evidence>
<reference evidence="8 9" key="1">
    <citation type="submission" date="2016-08" db="EMBL/GenBank/DDBJ databases">
        <authorList>
            <person name="Seilhamer J.J."/>
        </authorList>
    </citation>
    <scope>NUCLEOTIDE SEQUENCE [LARGE SCALE GENOMIC DNA]</scope>
    <source>
        <strain evidence="8">M3/6</strain>
    </source>
</reference>
<evidence type="ECO:0000256" key="2">
    <source>
        <dbReference type="ARBA" id="ARBA00023015"/>
    </source>
</evidence>
<dbReference type="GO" id="GO:0003677">
    <property type="term" value="F:DNA binding"/>
    <property type="evidence" value="ECO:0007669"/>
    <property type="project" value="UniProtKB-KW"/>
</dbReference>
<dbReference type="PANTHER" id="PTHR43133:SF8">
    <property type="entry name" value="RNA POLYMERASE SIGMA FACTOR HI_1459-RELATED"/>
    <property type="match status" value="1"/>
</dbReference>
<dbReference type="EMBL" id="LT605205">
    <property type="protein sequence ID" value="SCD20961.1"/>
    <property type="molecule type" value="Genomic_DNA"/>
</dbReference>
<evidence type="ECO:0000313" key="9">
    <source>
        <dbReference type="Proteomes" id="UP000187464"/>
    </source>
</evidence>
<dbReference type="STRING" id="1642647.PSM36_2156"/>
<dbReference type="Pfam" id="PF08281">
    <property type="entry name" value="Sigma70_r4_2"/>
    <property type="match status" value="1"/>
</dbReference>
<evidence type="ECO:0000256" key="1">
    <source>
        <dbReference type="ARBA" id="ARBA00010641"/>
    </source>
</evidence>
<proteinExistence type="inferred from homology"/>
<accession>A0A1R3SZP2</accession>